<name>A0ABW1GT20_9ACTN</name>
<dbReference type="RefSeq" id="WP_344515962.1">
    <property type="nucleotide sequence ID" value="NZ_BAAATU010000034.1"/>
</dbReference>
<protein>
    <submittedName>
        <fullName evidence="2">Uncharacterized protein</fullName>
    </submittedName>
</protein>
<proteinExistence type="predicted"/>
<accession>A0ABW1GT20</accession>
<feature type="compositionally biased region" description="Low complexity" evidence="1">
    <location>
        <begin position="164"/>
        <end position="183"/>
    </location>
</feature>
<evidence type="ECO:0000313" key="2">
    <source>
        <dbReference type="EMBL" id="MFC5916976.1"/>
    </source>
</evidence>
<comment type="caution">
    <text evidence="2">The sequence shown here is derived from an EMBL/GenBank/DDBJ whole genome shotgun (WGS) entry which is preliminary data.</text>
</comment>
<sequence length="370" mass="39279">MPICFAIGPNGDARTAADGPAHDIEQRSTVFYEEVVRPVCERLGMTLVRAEYESGAGPLSDRSIRHLIDDDLVIADLTRVGPEVVYGLGVRHTAGRRTVHLCEAGTAPFAAGVLPAIEYPALPLGSAEARQALMTALSEGPLGQGLLGGTPLLPAVRVPLPGAAGGEEPAPALAPAPASAPSSVEEDDPGLWDRVVAAETAMEAIVDDMAEVDAALLDLAAMGELLNEDMVRAGLPGTPMSARMAVLNRFAKAIEGPADDLEAASGRFVERMRITADALSAFLEWARVTPREEWPDEVDELLGQVIGMARDVRESAADVRGVEPVIEMLGMASRRLRGPSRKIGASLRAMFTSLAMFDEWESTARELKRS</sequence>
<evidence type="ECO:0000313" key="3">
    <source>
        <dbReference type="Proteomes" id="UP001596200"/>
    </source>
</evidence>
<organism evidence="2 3">
    <name type="scientific">Streptomyces pulveraceus</name>
    <dbReference type="NCBI Taxonomy" id="68258"/>
    <lineage>
        <taxon>Bacteria</taxon>
        <taxon>Bacillati</taxon>
        <taxon>Actinomycetota</taxon>
        <taxon>Actinomycetes</taxon>
        <taxon>Kitasatosporales</taxon>
        <taxon>Streptomycetaceae</taxon>
        <taxon>Streptomyces</taxon>
    </lineage>
</organism>
<evidence type="ECO:0000256" key="1">
    <source>
        <dbReference type="SAM" id="MobiDB-lite"/>
    </source>
</evidence>
<dbReference type="Proteomes" id="UP001596200">
    <property type="component" value="Unassembled WGS sequence"/>
</dbReference>
<gene>
    <name evidence="2" type="ORF">ACFP1B_26635</name>
</gene>
<keyword evidence="3" id="KW-1185">Reference proteome</keyword>
<reference evidence="3" key="1">
    <citation type="journal article" date="2019" name="Int. J. Syst. Evol. Microbiol.">
        <title>The Global Catalogue of Microorganisms (GCM) 10K type strain sequencing project: providing services to taxonomists for standard genome sequencing and annotation.</title>
        <authorList>
            <consortium name="The Broad Institute Genomics Platform"/>
            <consortium name="The Broad Institute Genome Sequencing Center for Infectious Disease"/>
            <person name="Wu L."/>
            <person name="Ma J."/>
        </authorList>
    </citation>
    <scope>NUCLEOTIDE SEQUENCE [LARGE SCALE GENOMIC DNA]</scope>
    <source>
        <strain evidence="3">JCM 4147</strain>
    </source>
</reference>
<dbReference type="EMBL" id="JBHSPU010000022">
    <property type="protein sequence ID" value="MFC5916976.1"/>
    <property type="molecule type" value="Genomic_DNA"/>
</dbReference>
<feature type="region of interest" description="Disordered" evidence="1">
    <location>
        <begin position="164"/>
        <end position="188"/>
    </location>
</feature>